<feature type="region of interest" description="Disordered" evidence="2">
    <location>
        <begin position="371"/>
        <end position="395"/>
    </location>
</feature>
<feature type="compositionally biased region" description="Low complexity" evidence="2">
    <location>
        <begin position="39"/>
        <end position="55"/>
    </location>
</feature>
<feature type="compositionally biased region" description="Basic and acidic residues" evidence="2">
    <location>
        <begin position="416"/>
        <end position="446"/>
    </location>
</feature>
<feature type="compositionally biased region" description="Polar residues" evidence="2">
    <location>
        <begin position="65"/>
        <end position="78"/>
    </location>
</feature>
<feature type="region of interest" description="Disordered" evidence="2">
    <location>
        <begin position="1"/>
        <end position="118"/>
    </location>
</feature>
<dbReference type="Proteomes" id="UP000799750">
    <property type="component" value="Unassembled WGS sequence"/>
</dbReference>
<dbReference type="EMBL" id="MU004188">
    <property type="protein sequence ID" value="KAF2496497.1"/>
    <property type="molecule type" value="Genomic_DNA"/>
</dbReference>
<feature type="compositionally biased region" description="Basic and acidic residues" evidence="2">
    <location>
        <begin position="473"/>
        <end position="482"/>
    </location>
</feature>
<evidence type="ECO:0000313" key="4">
    <source>
        <dbReference type="Proteomes" id="UP000799750"/>
    </source>
</evidence>
<proteinExistence type="predicted"/>
<gene>
    <name evidence="3" type="ORF">BU16DRAFT_378365</name>
</gene>
<accession>A0A6A6QZE2</accession>
<sequence>MSLSSILSRFPPRMSASQAALARRQEKAITQGRSPTPPSEASSRTMSARSSASNRDVSRAPSVDSIYSSTPRADSPATNHLVPGSPSVHKANARSPSADTLYGSASEGFTPRQPSRESSMGAIINHASRYRGVHLQDNRGVEEYVHYGKEDEFTPTTYPASDVGFDDVFDAHYIRSTSEVSSTNDSIGSDESDGEYHDEDMYGLHHHLDNRVEGRRNWCEPHTDKCSTPSERGHSGHQTPPFDLHALDHHQTPPFDAHGLGLNGSQTPPPRSPEFVPYRRVMSSPYNGLNEDSPPLRSPEFVPYRRALSPRYNGLGDDGPSLRSPEFVPYKRVLPPHYNSLAEDRFETRPPGSPEFIPYRRVISRYNSLDSDGFETDHAYDASGEDDDRSMTGMDGEEVRETIEPYTVRAYPRGPHPQEHLLRTASPDYRHDSRVQWSPLDREDTHPGLTPRRNSPEIIDLRTPSPEPFARSQDLKRSHRELSSSTTSSAGVAIKRPCDRFAAFPNSPSPPLYVRSPISQPSTPPRGLKRSAPQDENGPSDRRDSPDHLTPEYRPNKRPRYSPVPPQAQQQRASLHSPFQTPQRKTHREWIDLTSPSPSPRRSIADSSMWSYSPRRALRPTPSPPREMTPRTRAQYPSHHSSEASSSSSPDWRGIRVPQPNASFLDRLGNELEEMRGELTGEIDFLYDQQGELVDHIGRIQYQARDMHQALSDLYQNTSTEVIPNLNAAGDKTRELEGELVDMRRAMDAMRGKMNTMRGEMYAMRGDLRELNAENEELNEEVRYYMERDLHTKRVVAQQVFGVQMEDDDEEL</sequence>
<evidence type="ECO:0000256" key="1">
    <source>
        <dbReference type="SAM" id="Coils"/>
    </source>
</evidence>
<protein>
    <submittedName>
        <fullName evidence="3">Uncharacterized protein</fullName>
    </submittedName>
</protein>
<feature type="region of interest" description="Disordered" evidence="2">
    <location>
        <begin position="408"/>
        <end position="655"/>
    </location>
</feature>
<feature type="coiled-coil region" evidence="1">
    <location>
        <begin position="761"/>
        <end position="788"/>
    </location>
</feature>
<name>A0A6A6QZE2_9PEZI</name>
<keyword evidence="1" id="KW-0175">Coiled coil</keyword>
<feature type="region of interest" description="Disordered" evidence="2">
    <location>
        <begin position="222"/>
        <end position="274"/>
    </location>
</feature>
<feature type="compositionally biased region" description="Polar residues" evidence="2">
    <location>
        <begin position="567"/>
        <end position="583"/>
    </location>
</feature>
<dbReference type="OrthoDB" id="10612398at2759"/>
<dbReference type="AlphaFoldDB" id="A0A6A6QZE2"/>
<feature type="compositionally biased region" description="Basic and acidic residues" evidence="2">
    <location>
        <begin position="539"/>
        <end position="555"/>
    </location>
</feature>
<keyword evidence="4" id="KW-1185">Reference proteome</keyword>
<reference evidence="3" key="1">
    <citation type="journal article" date="2020" name="Stud. Mycol.">
        <title>101 Dothideomycetes genomes: a test case for predicting lifestyles and emergence of pathogens.</title>
        <authorList>
            <person name="Haridas S."/>
            <person name="Albert R."/>
            <person name="Binder M."/>
            <person name="Bloem J."/>
            <person name="Labutti K."/>
            <person name="Salamov A."/>
            <person name="Andreopoulos B."/>
            <person name="Baker S."/>
            <person name="Barry K."/>
            <person name="Bills G."/>
            <person name="Bluhm B."/>
            <person name="Cannon C."/>
            <person name="Castanera R."/>
            <person name="Culley D."/>
            <person name="Daum C."/>
            <person name="Ezra D."/>
            <person name="Gonzalez J."/>
            <person name="Henrissat B."/>
            <person name="Kuo A."/>
            <person name="Liang C."/>
            <person name="Lipzen A."/>
            <person name="Lutzoni F."/>
            <person name="Magnuson J."/>
            <person name="Mondo S."/>
            <person name="Nolan M."/>
            <person name="Ohm R."/>
            <person name="Pangilinan J."/>
            <person name="Park H.-J."/>
            <person name="Ramirez L."/>
            <person name="Alfaro M."/>
            <person name="Sun H."/>
            <person name="Tritt A."/>
            <person name="Yoshinaga Y."/>
            <person name="Zwiers L.-H."/>
            <person name="Turgeon B."/>
            <person name="Goodwin S."/>
            <person name="Spatafora J."/>
            <person name="Crous P."/>
            <person name="Grigoriev I."/>
        </authorList>
    </citation>
    <scope>NUCLEOTIDE SEQUENCE</scope>
    <source>
        <strain evidence="3">CBS 269.34</strain>
    </source>
</reference>
<organism evidence="3 4">
    <name type="scientific">Lophium mytilinum</name>
    <dbReference type="NCBI Taxonomy" id="390894"/>
    <lineage>
        <taxon>Eukaryota</taxon>
        <taxon>Fungi</taxon>
        <taxon>Dikarya</taxon>
        <taxon>Ascomycota</taxon>
        <taxon>Pezizomycotina</taxon>
        <taxon>Dothideomycetes</taxon>
        <taxon>Pleosporomycetidae</taxon>
        <taxon>Mytilinidiales</taxon>
        <taxon>Mytilinidiaceae</taxon>
        <taxon>Lophium</taxon>
    </lineage>
</organism>
<evidence type="ECO:0000313" key="3">
    <source>
        <dbReference type="EMBL" id="KAF2496497.1"/>
    </source>
</evidence>
<evidence type="ECO:0000256" key="2">
    <source>
        <dbReference type="SAM" id="MobiDB-lite"/>
    </source>
</evidence>